<name>A0ABQ3AWL0_9GAMM</name>
<dbReference type="SUPFAM" id="SSF110087">
    <property type="entry name" value="DR1885-like metal-binding protein"/>
    <property type="match status" value="1"/>
</dbReference>
<gene>
    <name evidence="2" type="ORF">GCM10007071_16240</name>
</gene>
<dbReference type="PANTHER" id="PTHR36302:SF1">
    <property type="entry name" value="COPPER CHAPERONE PCU(A)C"/>
    <property type="match status" value="1"/>
</dbReference>
<evidence type="ECO:0008006" key="4">
    <source>
        <dbReference type="Google" id="ProtNLM"/>
    </source>
</evidence>
<dbReference type="Gene3D" id="2.60.40.1890">
    <property type="entry name" value="PCu(A)C copper chaperone"/>
    <property type="match status" value="1"/>
</dbReference>
<comment type="caution">
    <text evidence="2">The sequence shown here is derived from an EMBL/GenBank/DDBJ whole genome shotgun (WGS) entry which is preliminary data.</text>
</comment>
<sequence>MSPKACILALGFLALSAPALAQDYQHGSLTISQPWSRPTPPGTPVGVGYMAISNQGQVPVTLVAGQTPAAARVSIHETTMQDGVMKMRPLKEGLTVPAGETVTLKPHSYHLMLEQLEQRLKEGDEVPLSLTFDGMDPIEVKLQVQQR</sequence>
<organism evidence="2 3">
    <name type="scientific">Marinobacter zhanjiangensis</name>
    <dbReference type="NCBI Taxonomy" id="578215"/>
    <lineage>
        <taxon>Bacteria</taxon>
        <taxon>Pseudomonadati</taxon>
        <taxon>Pseudomonadota</taxon>
        <taxon>Gammaproteobacteria</taxon>
        <taxon>Pseudomonadales</taxon>
        <taxon>Marinobacteraceae</taxon>
        <taxon>Marinobacter</taxon>
    </lineage>
</organism>
<dbReference type="PANTHER" id="PTHR36302">
    <property type="entry name" value="BLR7088 PROTEIN"/>
    <property type="match status" value="1"/>
</dbReference>
<evidence type="ECO:0000256" key="1">
    <source>
        <dbReference type="SAM" id="SignalP"/>
    </source>
</evidence>
<accession>A0ABQ3AWL0</accession>
<protein>
    <recommendedName>
        <fullName evidence="4">Copper(I)-binding protein</fullName>
    </recommendedName>
</protein>
<dbReference type="EMBL" id="BMXV01000003">
    <property type="protein sequence ID" value="GGY70059.1"/>
    <property type="molecule type" value="Genomic_DNA"/>
</dbReference>
<keyword evidence="1" id="KW-0732">Signal</keyword>
<keyword evidence="3" id="KW-1185">Reference proteome</keyword>
<dbReference type="InterPro" id="IPR058248">
    <property type="entry name" value="Lxx211020-like"/>
</dbReference>
<dbReference type="InterPro" id="IPR036182">
    <property type="entry name" value="PCuAC_sf"/>
</dbReference>
<evidence type="ECO:0000313" key="3">
    <source>
        <dbReference type="Proteomes" id="UP000601597"/>
    </source>
</evidence>
<dbReference type="Proteomes" id="UP000601597">
    <property type="component" value="Unassembled WGS sequence"/>
</dbReference>
<reference evidence="3" key="1">
    <citation type="journal article" date="2019" name="Int. J. Syst. Evol. Microbiol.">
        <title>The Global Catalogue of Microorganisms (GCM) 10K type strain sequencing project: providing services to taxonomists for standard genome sequencing and annotation.</title>
        <authorList>
            <consortium name="The Broad Institute Genomics Platform"/>
            <consortium name="The Broad Institute Genome Sequencing Center for Infectious Disease"/>
            <person name="Wu L."/>
            <person name="Ma J."/>
        </authorList>
    </citation>
    <scope>NUCLEOTIDE SEQUENCE [LARGE SCALE GENOMIC DNA]</scope>
    <source>
        <strain evidence="3">KCTC 22280</strain>
    </source>
</reference>
<dbReference type="RefSeq" id="WP_189575275.1">
    <property type="nucleotide sequence ID" value="NZ_BMXV01000003.1"/>
</dbReference>
<dbReference type="InterPro" id="IPR007410">
    <property type="entry name" value="LpqE-like"/>
</dbReference>
<proteinExistence type="predicted"/>
<feature type="signal peptide" evidence="1">
    <location>
        <begin position="1"/>
        <end position="21"/>
    </location>
</feature>
<dbReference type="Pfam" id="PF04314">
    <property type="entry name" value="PCuAC"/>
    <property type="match status" value="1"/>
</dbReference>
<evidence type="ECO:0000313" key="2">
    <source>
        <dbReference type="EMBL" id="GGY70059.1"/>
    </source>
</evidence>
<feature type="chain" id="PRO_5045434131" description="Copper(I)-binding protein" evidence="1">
    <location>
        <begin position="22"/>
        <end position="147"/>
    </location>
</feature>